<dbReference type="AlphaFoldDB" id="A0A6L9S6M1"/>
<evidence type="ECO:0000313" key="1">
    <source>
        <dbReference type="EMBL" id="NEE01115.1"/>
    </source>
</evidence>
<proteinExistence type="predicted"/>
<dbReference type="SUPFAM" id="SSF46785">
    <property type="entry name" value="Winged helix' DNA-binding domain"/>
    <property type="match status" value="1"/>
</dbReference>
<organism evidence="1 2">
    <name type="scientific">Phytoactinopolyspora halotolerans</name>
    <dbReference type="NCBI Taxonomy" id="1981512"/>
    <lineage>
        <taxon>Bacteria</taxon>
        <taxon>Bacillati</taxon>
        <taxon>Actinomycetota</taxon>
        <taxon>Actinomycetes</taxon>
        <taxon>Jiangellales</taxon>
        <taxon>Jiangellaceae</taxon>
        <taxon>Phytoactinopolyspora</taxon>
    </lineage>
</organism>
<evidence type="ECO:0000313" key="2">
    <source>
        <dbReference type="Proteomes" id="UP000475214"/>
    </source>
</evidence>
<reference evidence="1 2" key="1">
    <citation type="submission" date="2020-02" db="EMBL/GenBank/DDBJ databases">
        <authorList>
            <person name="Li X.-J."/>
            <person name="Han X.-M."/>
        </authorList>
    </citation>
    <scope>NUCLEOTIDE SEQUENCE [LARGE SCALE GENOMIC DNA]</scope>
    <source>
        <strain evidence="1 2">CCTCC AB 2017055</strain>
    </source>
</reference>
<comment type="caution">
    <text evidence="1">The sequence shown here is derived from an EMBL/GenBank/DDBJ whole genome shotgun (WGS) entry which is preliminary data.</text>
</comment>
<dbReference type="SUPFAM" id="SSF52540">
    <property type="entry name" value="P-loop containing nucleoside triphosphate hydrolases"/>
    <property type="match status" value="1"/>
</dbReference>
<dbReference type="EMBL" id="JAAGOA010000008">
    <property type="protein sequence ID" value="NEE01115.1"/>
    <property type="molecule type" value="Genomic_DNA"/>
</dbReference>
<dbReference type="InterPro" id="IPR036390">
    <property type="entry name" value="WH_DNA-bd_sf"/>
</dbReference>
<dbReference type="Proteomes" id="UP000475214">
    <property type="component" value="Unassembled WGS sequence"/>
</dbReference>
<protein>
    <submittedName>
        <fullName evidence="1">ATPase</fullName>
    </submittedName>
</protein>
<dbReference type="InterPro" id="IPR027417">
    <property type="entry name" value="P-loop_NTPase"/>
</dbReference>
<dbReference type="RefSeq" id="WP_163738165.1">
    <property type="nucleotide sequence ID" value="NZ_JAAGOA010000008.1"/>
</dbReference>
<dbReference type="Gene3D" id="3.40.50.300">
    <property type="entry name" value="P-loop containing nucleotide triphosphate hydrolases"/>
    <property type="match status" value="1"/>
</dbReference>
<accession>A0A6L9S6M1</accession>
<gene>
    <name evidence="1" type="ORF">G1H10_13145</name>
</gene>
<dbReference type="PANTHER" id="PTHR34704:SF1">
    <property type="entry name" value="ATPASE"/>
    <property type="match status" value="1"/>
</dbReference>
<name>A0A6L9S6M1_9ACTN</name>
<sequence length="499" mass="55607">MTSLSKPQVLFDRDDEWAQLVDFMSPHVDSLRLGVVYGRRRQGKSEMLQQLCDASGGFYMLALERNSKPLALQRFADELAEWAGLPAGMRFSSWENALETAVRMAGERAGQRGEVQLLVLDELPFLIAHSPELPGVLQWLHDTYGPTKGGGAPPVRLILCGSALSVMSELLAESKALYGRVQLNICLNAFDHIDSAAFWGVDDPDTAVRLHAIVGGIPGYRALTDGVPVPDSREDLGRWLAATAFNPAHAMFDEVDLLFSQEPGIKDRALYYGILAAIAAGESTPARIASRLERDSRTMSYPLTTLRRAGFISYDEDMLRERKPIVSIADPVMRFHHTITLPRLQIFQRRSRAEQGWQQAQATFDSQILGPHFEHLAREWTISELAARGDVPIGWTGTTSVACREHKVSHEIDVISLMLGDMPRTSSARVALIGEAKSTNTVRDRRDLARLEHIRGLLGGRAEEATLAIFSRSGFSDELIRLQHRRDVLLVTLDDMYRR</sequence>
<keyword evidence="2" id="KW-1185">Reference proteome</keyword>
<dbReference type="PANTHER" id="PTHR34704">
    <property type="entry name" value="ATPASE"/>
    <property type="match status" value="1"/>
</dbReference>